<evidence type="ECO:0000256" key="1">
    <source>
        <dbReference type="SAM" id="SignalP"/>
    </source>
</evidence>
<evidence type="ECO:0000313" key="3">
    <source>
        <dbReference type="Proteomes" id="UP000504724"/>
    </source>
</evidence>
<dbReference type="SUPFAM" id="SSF48371">
    <property type="entry name" value="ARM repeat"/>
    <property type="match status" value="1"/>
</dbReference>
<accession>A0A7D4T0S8</accession>
<dbReference type="Proteomes" id="UP000504724">
    <property type="component" value="Chromosome"/>
</dbReference>
<feature type="signal peptide" evidence="1">
    <location>
        <begin position="1"/>
        <end position="23"/>
    </location>
</feature>
<dbReference type="KEGG" id="txa:HQN79_07285"/>
<dbReference type="RefSeq" id="WP_173285280.1">
    <property type="nucleotide sequence ID" value="NZ_CP054020.1"/>
</dbReference>
<dbReference type="PANTHER" id="PTHR12697:SF38">
    <property type="entry name" value="PBS LYASE HEAT DOMAIN PROTEIN REPEAT-CONTAINING PROTEIN"/>
    <property type="match status" value="1"/>
</dbReference>
<dbReference type="GO" id="GO:0016491">
    <property type="term" value="F:oxidoreductase activity"/>
    <property type="evidence" value="ECO:0007669"/>
    <property type="project" value="TreeGrafter"/>
</dbReference>
<gene>
    <name evidence="2" type="ORF">HQN79_07285</name>
</gene>
<dbReference type="EMBL" id="CP054020">
    <property type="protein sequence ID" value="QKI89382.1"/>
    <property type="molecule type" value="Genomic_DNA"/>
</dbReference>
<dbReference type="InterPro" id="IPR004155">
    <property type="entry name" value="PBS_lyase_HEAT"/>
</dbReference>
<keyword evidence="1" id="KW-0732">Signal</keyword>
<dbReference type="PANTHER" id="PTHR12697">
    <property type="entry name" value="PBS LYASE HEAT-LIKE PROTEIN"/>
    <property type="match status" value="1"/>
</dbReference>
<feature type="chain" id="PRO_5029022179" evidence="1">
    <location>
        <begin position="24"/>
        <end position="310"/>
    </location>
</feature>
<proteinExistence type="predicted"/>
<dbReference type="Pfam" id="PF03130">
    <property type="entry name" value="HEAT_PBS"/>
    <property type="match status" value="1"/>
</dbReference>
<dbReference type="InterPro" id="IPR016024">
    <property type="entry name" value="ARM-type_fold"/>
</dbReference>
<name>A0A7D4T0S8_9GAMM</name>
<dbReference type="AlphaFoldDB" id="A0A7D4T0S8"/>
<keyword evidence="3" id="KW-1185">Reference proteome</keyword>
<evidence type="ECO:0000313" key="2">
    <source>
        <dbReference type="EMBL" id="QKI89382.1"/>
    </source>
</evidence>
<organism evidence="2 3">
    <name type="scientific">Thiomicrorhabdus xiamenensis</name>
    <dbReference type="NCBI Taxonomy" id="2739063"/>
    <lineage>
        <taxon>Bacteria</taxon>
        <taxon>Pseudomonadati</taxon>
        <taxon>Pseudomonadota</taxon>
        <taxon>Gammaproteobacteria</taxon>
        <taxon>Thiotrichales</taxon>
        <taxon>Piscirickettsiaceae</taxon>
        <taxon>Thiomicrorhabdus</taxon>
    </lineage>
</organism>
<dbReference type="Pfam" id="PF13646">
    <property type="entry name" value="HEAT_2"/>
    <property type="match status" value="1"/>
</dbReference>
<protein>
    <submittedName>
        <fullName evidence="2">HEAT repeat domain-containing protein</fullName>
    </submittedName>
</protein>
<dbReference type="Gene3D" id="1.25.10.10">
    <property type="entry name" value="Leucine-rich Repeat Variant"/>
    <property type="match status" value="2"/>
</dbReference>
<sequence>MIHKLHNLFIFFFLLQLPLQALADNLSSKHPQTKSDPVVRDSLQENRQAFDEIQEFAMQNCLEQCQRRHQNVAMGFEAIMTECHRQCEKKQALQRVQSNDLEEKSRGIRQFCLLAEKSDVPELLSLLKEDLNQRTGIWAEIIPTLGRLKDVRAIPLLTDLLQLADEDWLGREMSAQALGAIGDSRAVPVLIQSAWMAETRDEAIAALAQIVDARAAPVLVSAIQPDEEPQTQESAANGLIRLGSAAVADIRQELNNYSRENRQTQKRVQLCQILGAMHNAPADLAIRELAKDSDPAVRQCAQKMLQEKAE</sequence>
<reference evidence="2 3" key="1">
    <citation type="submission" date="2020-05" db="EMBL/GenBank/DDBJ databases">
        <title>Thiomicrorhabdus sediminis sp.nov. and Thiomicrorhabdus xiamenensis sp.nov., novel sulfur-oxidizing bacteria isolated from coastal sediment.</title>
        <authorList>
            <person name="Liu X."/>
        </authorList>
    </citation>
    <scope>NUCLEOTIDE SEQUENCE [LARGE SCALE GENOMIC DNA]</scope>
    <source>
        <strain evidence="2 3">G2</strain>
    </source>
</reference>
<dbReference type="InterPro" id="IPR011989">
    <property type="entry name" value="ARM-like"/>
</dbReference>